<name>A0ABM7V757_9FLAO</name>
<dbReference type="EMBL" id="AP025184">
    <property type="protein sequence ID" value="BDB55403.1"/>
    <property type="molecule type" value="Genomic_DNA"/>
</dbReference>
<gene>
    <name evidence="2" type="ORF">GENT5_17080</name>
</gene>
<evidence type="ECO:0000313" key="3">
    <source>
        <dbReference type="Proteomes" id="UP001319867"/>
    </source>
</evidence>
<accession>A0ABM7V757</accession>
<feature type="chain" id="PRO_5047355273" evidence="1">
    <location>
        <begin position="18"/>
        <end position="57"/>
    </location>
</feature>
<evidence type="ECO:0000313" key="2">
    <source>
        <dbReference type="EMBL" id="BDB55403.1"/>
    </source>
</evidence>
<evidence type="ECO:0000256" key="1">
    <source>
        <dbReference type="SAM" id="SignalP"/>
    </source>
</evidence>
<dbReference type="Proteomes" id="UP001319867">
    <property type="component" value="Chromosome"/>
</dbReference>
<protein>
    <submittedName>
        <fullName evidence="2">Uncharacterized protein</fullName>
    </submittedName>
</protein>
<organism evidence="2 3">
    <name type="scientific">Flavobacterium ammoniigenes</name>
    <dbReference type="NCBI Taxonomy" id="1751095"/>
    <lineage>
        <taxon>Bacteria</taxon>
        <taxon>Pseudomonadati</taxon>
        <taxon>Bacteroidota</taxon>
        <taxon>Flavobacteriia</taxon>
        <taxon>Flavobacteriales</taxon>
        <taxon>Flavobacteriaceae</taxon>
        <taxon>Flavobacterium</taxon>
    </lineage>
</organism>
<feature type="signal peptide" evidence="1">
    <location>
        <begin position="1"/>
        <end position="17"/>
    </location>
</feature>
<keyword evidence="1" id="KW-0732">Signal</keyword>
<sequence>MKKSIVFGLLISAIAMGFTMYHSSGGKCTGSAICKACKNCKYCKHCAKNGGTCGVCR</sequence>
<reference evidence="2 3" key="2">
    <citation type="journal article" date="2022" name="Microorganisms">
        <title>Complete Genome Sequences of Two Flavobacterium ammonificans Strains and a Flavobacterium ammoniigenes Strain of Ammonifying Bacterioplankton Isolated from Surface River Water.</title>
        <authorList>
            <person name="Suda W."/>
            <person name="Ogata Y."/>
            <person name="Shindo C."/>
            <person name="Watanabe K."/>
        </authorList>
    </citation>
    <scope>NUCLEOTIDE SEQUENCE [LARGE SCALE GENOMIC DNA]</scope>
    <source>
        <strain evidence="2 3">GENT5</strain>
    </source>
</reference>
<reference evidence="2 3" key="1">
    <citation type="journal article" date="2022" name="Int. J. Syst. Evol. Microbiol.">
        <title>Flavobacterium ammonificans sp. nov. and Flavobacterium ammoniigenes sp. nov., ammonifying bacteria isolated from surface river water.</title>
        <authorList>
            <person name="Watanabe K."/>
            <person name="Kitamura T."/>
            <person name="Ogata Y."/>
            <person name="Shindo C."/>
            <person name="Suda W."/>
        </authorList>
    </citation>
    <scope>NUCLEOTIDE SEQUENCE [LARGE SCALE GENOMIC DNA]</scope>
    <source>
        <strain evidence="2 3">GENT5</strain>
    </source>
</reference>
<keyword evidence="3" id="KW-1185">Reference proteome</keyword>
<proteinExistence type="predicted"/>